<dbReference type="Proteomes" id="UP000887560">
    <property type="component" value="Unplaced"/>
</dbReference>
<dbReference type="AlphaFoldDB" id="A0A915NEK9"/>
<dbReference type="WBParaSite" id="scf7180000417704.g1667">
    <property type="protein sequence ID" value="scf7180000417704.g1667"/>
    <property type="gene ID" value="scf7180000417704.g1667"/>
</dbReference>
<name>A0A915NEK9_9BILA</name>
<reference evidence="2" key="1">
    <citation type="submission" date="2022-11" db="UniProtKB">
        <authorList>
            <consortium name="WormBaseParasite"/>
        </authorList>
    </citation>
    <scope>IDENTIFICATION</scope>
</reference>
<sequence>MGKKVLTIKPLFRYPLYFEPKKEIDNGNIEEIKLIKLNIFINSEGKDLIEICLKFKKKGNYLIKLAVPFYFNAYFIFFVKVTENNNEKLISKIFENLTEEEIGIFNEFKEGIDIYVSKTNRNNLNDGELVFEEEEMFYKRKIILELLKLKPLINDGNYFFEMDKEGEIKERIKEINPKNNLIKILKLREIKKVCKNKFKELVYWFLFNGDEYYLMNNCLIAEKLIDEEN</sequence>
<accession>A0A915NEK9</accession>
<proteinExistence type="predicted"/>
<evidence type="ECO:0000313" key="1">
    <source>
        <dbReference type="Proteomes" id="UP000887560"/>
    </source>
</evidence>
<organism evidence="1 2">
    <name type="scientific">Meloidogyne floridensis</name>
    <dbReference type="NCBI Taxonomy" id="298350"/>
    <lineage>
        <taxon>Eukaryota</taxon>
        <taxon>Metazoa</taxon>
        <taxon>Ecdysozoa</taxon>
        <taxon>Nematoda</taxon>
        <taxon>Chromadorea</taxon>
        <taxon>Rhabditida</taxon>
        <taxon>Tylenchina</taxon>
        <taxon>Tylenchomorpha</taxon>
        <taxon>Tylenchoidea</taxon>
        <taxon>Meloidogynidae</taxon>
        <taxon>Meloidogyninae</taxon>
        <taxon>Meloidogyne</taxon>
    </lineage>
</organism>
<protein>
    <submittedName>
        <fullName evidence="2">Uncharacterized protein</fullName>
    </submittedName>
</protein>
<keyword evidence="1" id="KW-1185">Reference proteome</keyword>
<evidence type="ECO:0000313" key="2">
    <source>
        <dbReference type="WBParaSite" id="scf7180000417704.g1667"/>
    </source>
</evidence>